<dbReference type="InterPro" id="IPR003594">
    <property type="entry name" value="HATPase_dom"/>
</dbReference>
<keyword evidence="7" id="KW-0902">Two-component regulatory system</keyword>
<dbReference type="InterPro" id="IPR036890">
    <property type="entry name" value="HATPase_C_sf"/>
</dbReference>
<dbReference type="Proteomes" id="UP000023561">
    <property type="component" value="Unassembled WGS sequence"/>
</dbReference>
<proteinExistence type="predicted"/>
<dbReference type="PANTHER" id="PTHR43711:SF1">
    <property type="entry name" value="HISTIDINE KINASE 1"/>
    <property type="match status" value="1"/>
</dbReference>
<dbReference type="EMBL" id="BAWO01000047">
    <property type="protein sequence ID" value="GAJ40620.1"/>
    <property type="molecule type" value="Genomic_DNA"/>
</dbReference>
<evidence type="ECO:0000256" key="5">
    <source>
        <dbReference type="ARBA" id="ARBA00022777"/>
    </source>
</evidence>
<evidence type="ECO:0000259" key="8">
    <source>
        <dbReference type="PROSITE" id="PS50109"/>
    </source>
</evidence>
<protein>
    <recommendedName>
        <fullName evidence="2">histidine kinase</fullName>
        <ecNumber evidence="2">2.7.13.3</ecNumber>
    </recommendedName>
</protein>
<evidence type="ECO:0000256" key="7">
    <source>
        <dbReference type="ARBA" id="ARBA00023012"/>
    </source>
</evidence>
<feature type="domain" description="Histidine kinase" evidence="8">
    <location>
        <begin position="1"/>
        <end position="94"/>
    </location>
</feature>
<keyword evidence="6" id="KW-0067">ATP-binding</keyword>
<dbReference type="PANTHER" id="PTHR43711">
    <property type="entry name" value="TWO-COMPONENT HISTIDINE KINASE"/>
    <property type="match status" value="1"/>
</dbReference>
<dbReference type="CDD" id="cd00075">
    <property type="entry name" value="HATPase"/>
    <property type="match status" value="1"/>
</dbReference>
<dbReference type="InterPro" id="IPR004358">
    <property type="entry name" value="Sig_transdc_His_kin-like_C"/>
</dbReference>
<dbReference type="Pfam" id="PF02518">
    <property type="entry name" value="HATPase_c"/>
    <property type="match status" value="1"/>
</dbReference>
<dbReference type="AlphaFoldDB" id="A0A023DH64"/>
<evidence type="ECO:0000256" key="6">
    <source>
        <dbReference type="ARBA" id="ARBA00022840"/>
    </source>
</evidence>
<accession>A0A023DH64</accession>
<dbReference type="PROSITE" id="PS50109">
    <property type="entry name" value="HIS_KIN"/>
    <property type="match status" value="1"/>
</dbReference>
<dbReference type="InterPro" id="IPR050736">
    <property type="entry name" value="Sensor_HK_Regulatory"/>
</dbReference>
<dbReference type="PRINTS" id="PR00344">
    <property type="entry name" value="BCTRLSENSOR"/>
</dbReference>
<evidence type="ECO:0000313" key="9">
    <source>
        <dbReference type="EMBL" id="GAJ40620.1"/>
    </source>
</evidence>
<dbReference type="RefSeq" id="WP_052510044.1">
    <property type="nucleotide sequence ID" value="NZ_BAWO01000047.1"/>
</dbReference>
<comment type="caution">
    <text evidence="9">The sequence shown here is derived from an EMBL/GenBank/DDBJ whole genome shotgun (WGS) entry which is preliminary data.</text>
</comment>
<dbReference type="InterPro" id="IPR005467">
    <property type="entry name" value="His_kinase_dom"/>
</dbReference>
<dbReference type="SMART" id="SM00387">
    <property type="entry name" value="HATPase_c"/>
    <property type="match status" value="1"/>
</dbReference>
<keyword evidence="10" id="KW-1185">Reference proteome</keyword>
<keyword evidence="5" id="KW-0418">Kinase</keyword>
<dbReference type="EC" id="2.7.13.3" evidence="2"/>
<keyword evidence="3" id="KW-0808">Transferase</keyword>
<dbReference type="Gene3D" id="3.30.565.10">
    <property type="entry name" value="Histidine kinase-like ATPase, C-terminal domain"/>
    <property type="match status" value="1"/>
</dbReference>
<dbReference type="GO" id="GO:0000160">
    <property type="term" value="P:phosphorelay signal transduction system"/>
    <property type="evidence" value="ECO:0007669"/>
    <property type="project" value="UniProtKB-KW"/>
</dbReference>
<organism evidence="9 10">
    <name type="scientific">Parageobacillus caldoxylosilyticus NBRC 107762</name>
    <dbReference type="NCBI Taxonomy" id="1220594"/>
    <lineage>
        <taxon>Bacteria</taxon>
        <taxon>Bacillati</taxon>
        <taxon>Bacillota</taxon>
        <taxon>Bacilli</taxon>
        <taxon>Bacillales</taxon>
        <taxon>Anoxybacillaceae</taxon>
        <taxon>Saccharococcus</taxon>
    </lineage>
</organism>
<reference evidence="9 10" key="1">
    <citation type="submission" date="2014-04" db="EMBL/GenBank/DDBJ databases">
        <title>Whole genome shotgun sequence of Geobacillus caldoxylosilyticus NBRC 107762.</title>
        <authorList>
            <person name="Hosoyama A."/>
            <person name="Hosoyama Y."/>
            <person name="Katano-Makiyama Y."/>
            <person name="Tsuchikane K."/>
            <person name="Ohji S."/>
            <person name="Ichikawa N."/>
            <person name="Yamazoe A."/>
            <person name="Fujita N."/>
        </authorList>
    </citation>
    <scope>NUCLEOTIDE SEQUENCE [LARGE SCALE GENOMIC DNA]</scope>
    <source>
        <strain evidence="9 10">NBRC 107762</strain>
    </source>
</reference>
<comment type="catalytic activity">
    <reaction evidence="1">
        <text>ATP + protein L-histidine = ADP + protein N-phospho-L-histidine.</text>
        <dbReference type="EC" id="2.7.13.3"/>
    </reaction>
</comment>
<evidence type="ECO:0000313" key="10">
    <source>
        <dbReference type="Proteomes" id="UP000023561"/>
    </source>
</evidence>
<dbReference type="SUPFAM" id="SSF55874">
    <property type="entry name" value="ATPase domain of HSP90 chaperone/DNA topoisomerase II/histidine kinase"/>
    <property type="match status" value="1"/>
</dbReference>
<sequence length="94" mass="10642">MRLDEHGCLYTDPMRFRQILLNLLDNAVRYNRDNGNVIIAGSNEGGKINIHVKDSGLGIPEEEREKIFEPFYRVEGTEVDGTGIGLVFVKQLVH</sequence>
<evidence type="ECO:0000256" key="2">
    <source>
        <dbReference type="ARBA" id="ARBA00012438"/>
    </source>
</evidence>
<gene>
    <name evidence="9" type="ORF">GCA01S_047_00430</name>
</gene>
<evidence type="ECO:0000256" key="1">
    <source>
        <dbReference type="ARBA" id="ARBA00000085"/>
    </source>
</evidence>
<dbReference type="GO" id="GO:0004673">
    <property type="term" value="F:protein histidine kinase activity"/>
    <property type="evidence" value="ECO:0007669"/>
    <property type="project" value="UniProtKB-EC"/>
</dbReference>
<evidence type="ECO:0000256" key="4">
    <source>
        <dbReference type="ARBA" id="ARBA00022741"/>
    </source>
</evidence>
<keyword evidence="4" id="KW-0547">Nucleotide-binding</keyword>
<dbReference type="OrthoDB" id="9790669at2"/>
<evidence type="ECO:0000256" key="3">
    <source>
        <dbReference type="ARBA" id="ARBA00022679"/>
    </source>
</evidence>
<dbReference type="GO" id="GO:0005524">
    <property type="term" value="F:ATP binding"/>
    <property type="evidence" value="ECO:0007669"/>
    <property type="project" value="UniProtKB-KW"/>
</dbReference>
<name>A0A023DH64_9BACL</name>